<dbReference type="Pfam" id="PF03567">
    <property type="entry name" value="Sulfotransfer_2"/>
    <property type="match status" value="1"/>
</dbReference>
<dbReference type="GO" id="GO:0016020">
    <property type="term" value="C:membrane"/>
    <property type="evidence" value="ECO:0007669"/>
    <property type="project" value="InterPro"/>
</dbReference>
<evidence type="ECO:0000313" key="4">
    <source>
        <dbReference type="Proteomes" id="UP001178507"/>
    </source>
</evidence>
<evidence type="ECO:0000313" key="3">
    <source>
        <dbReference type="EMBL" id="CAJ1377317.1"/>
    </source>
</evidence>
<dbReference type="SUPFAM" id="SSF52540">
    <property type="entry name" value="P-loop containing nucleoside triphosphate hydrolases"/>
    <property type="match status" value="1"/>
</dbReference>
<feature type="signal peptide" evidence="2">
    <location>
        <begin position="1"/>
        <end position="25"/>
    </location>
</feature>
<evidence type="ECO:0008006" key="5">
    <source>
        <dbReference type="Google" id="ProtNLM"/>
    </source>
</evidence>
<feature type="compositionally biased region" description="Low complexity" evidence="1">
    <location>
        <begin position="46"/>
        <end position="56"/>
    </location>
</feature>
<feature type="chain" id="PRO_5041466558" description="Sulfotransferase" evidence="2">
    <location>
        <begin position="26"/>
        <end position="296"/>
    </location>
</feature>
<dbReference type="Proteomes" id="UP001178507">
    <property type="component" value="Unassembled WGS sequence"/>
</dbReference>
<dbReference type="EMBL" id="CAUJNA010000453">
    <property type="protein sequence ID" value="CAJ1377317.1"/>
    <property type="molecule type" value="Genomic_DNA"/>
</dbReference>
<dbReference type="InterPro" id="IPR005331">
    <property type="entry name" value="Sulfotransferase"/>
</dbReference>
<sequence>MAAIRRWLCALVAAVLLAVLHLRHATLLVAQVTTTRAKAPLEEQESPVPQESPVQVRRPDPTFKETGHGARCLKFIHIPKTGGTSIEYELWLKREQLRGLPQWGVFDHNISCKNKHEFRPAVPNVGQVLAYGCKSPAGHGGCPAWHVPPGADDLLLEGYQQCDTFCVVRHPVTRLVSKWKYTSAGPNCSREDFTKWAFDMLEATQKDPYQGGCHFIPQSEYIWQKGTGLTTCDHVLRYENLTAEFDSLMSKFELPIALKVHQLKANPRCTWTNVTPEVEQRTKEVYAADFKLLGYT</sequence>
<feature type="region of interest" description="Disordered" evidence="1">
    <location>
        <begin position="39"/>
        <end position="58"/>
    </location>
</feature>
<keyword evidence="2" id="KW-0732">Signal</keyword>
<proteinExistence type="predicted"/>
<organism evidence="3 4">
    <name type="scientific">Effrenium voratum</name>
    <dbReference type="NCBI Taxonomy" id="2562239"/>
    <lineage>
        <taxon>Eukaryota</taxon>
        <taxon>Sar</taxon>
        <taxon>Alveolata</taxon>
        <taxon>Dinophyceae</taxon>
        <taxon>Suessiales</taxon>
        <taxon>Symbiodiniaceae</taxon>
        <taxon>Effrenium</taxon>
    </lineage>
</organism>
<dbReference type="AlphaFoldDB" id="A0AA36HZ76"/>
<comment type="caution">
    <text evidence="3">The sequence shown here is derived from an EMBL/GenBank/DDBJ whole genome shotgun (WGS) entry which is preliminary data.</text>
</comment>
<dbReference type="InterPro" id="IPR027417">
    <property type="entry name" value="P-loop_NTPase"/>
</dbReference>
<evidence type="ECO:0000256" key="2">
    <source>
        <dbReference type="SAM" id="SignalP"/>
    </source>
</evidence>
<protein>
    <recommendedName>
        <fullName evidence="5">Sulfotransferase</fullName>
    </recommendedName>
</protein>
<dbReference type="GO" id="GO:0008146">
    <property type="term" value="F:sulfotransferase activity"/>
    <property type="evidence" value="ECO:0007669"/>
    <property type="project" value="InterPro"/>
</dbReference>
<reference evidence="3" key="1">
    <citation type="submission" date="2023-08" db="EMBL/GenBank/DDBJ databases">
        <authorList>
            <person name="Chen Y."/>
            <person name="Shah S."/>
            <person name="Dougan E. K."/>
            <person name="Thang M."/>
            <person name="Chan C."/>
        </authorList>
    </citation>
    <scope>NUCLEOTIDE SEQUENCE</scope>
</reference>
<dbReference type="Gene3D" id="3.40.50.300">
    <property type="entry name" value="P-loop containing nucleotide triphosphate hydrolases"/>
    <property type="match status" value="1"/>
</dbReference>
<keyword evidence="4" id="KW-1185">Reference proteome</keyword>
<name>A0AA36HZ76_9DINO</name>
<accession>A0AA36HZ76</accession>
<gene>
    <name evidence="3" type="ORF">EVOR1521_LOCUS6149</name>
</gene>
<evidence type="ECO:0000256" key="1">
    <source>
        <dbReference type="SAM" id="MobiDB-lite"/>
    </source>
</evidence>